<evidence type="ECO:0000313" key="2">
    <source>
        <dbReference type="Proteomes" id="UP000239001"/>
    </source>
</evidence>
<name>A0A2T1LRM3_9CHRO</name>
<accession>A0A2T1LRM3</accession>
<comment type="caution">
    <text evidence="1">The sequence shown here is derived from an EMBL/GenBank/DDBJ whole genome shotgun (WGS) entry which is preliminary data.</text>
</comment>
<reference evidence="1 2" key="1">
    <citation type="submission" date="2018-03" db="EMBL/GenBank/DDBJ databases">
        <title>The ancient ancestry and fast evolution of plastids.</title>
        <authorList>
            <person name="Moore K.R."/>
            <person name="Magnabosco C."/>
            <person name="Momper L."/>
            <person name="Gold D.A."/>
            <person name="Bosak T."/>
            <person name="Fournier G.P."/>
        </authorList>
    </citation>
    <scope>NUCLEOTIDE SEQUENCE [LARGE SCALE GENOMIC DNA]</scope>
    <source>
        <strain evidence="1 2">CCALA 016</strain>
    </source>
</reference>
<reference evidence="1 2" key="2">
    <citation type="submission" date="2018-03" db="EMBL/GenBank/DDBJ databases">
        <authorList>
            <person name="Keele B.F."/>
        </authorList>
    </citation>
    <scope>NUCLEOTIDE SEQUENCE [LARGE SCALE GENOMIC DNA]</scope>
    <source>
        <strain evidence="1 2">CCALA 016</strain>
    </source>
</reference>
<dbReference type="OrthoDB" id="582804at2"/>
<dbReference type="RefSeq" id="WP_106459199.1">
    <property type="nucleotide sequence ID" value="NZ_PXOH01000044.1"/>
</dbReference>
<dbReference type="AlphaFoldDB" id="A0A2T1LRM3"/>
<evidence type="ECO:0000313" key="1">
    <source>
        <dbReference type="EMBL" id="PSF31397.1"/>
    </source>
</evidence>
<organism evidence="1 2">
    <name type="scientific">Aphanothece hegewaldii CCALA 016</name>
    <dbReference type="NCBI Taxonomy" id="2107694"/>
    <lineage>
        <taxon>Bacteria</taxon>
        <taxon>Bacillati</taxon>
        <taxon>Cyanobacteriota</taxon>
        <taxon>Cyanophyceae</taxon>
        <taxon>Oscillatoriophycideae</taxon>
        <taxon>Chroococcales</taxon>
        <taxon>Aphanothecaceae</taxon>
        <taxon>Aphanothece</taxon>
    </lineage>
</organism>
<dbReference type="Proteomes" id="UP000239001">
    <property type="component" value="Unassembled WGS sequence"/>
</dbReference>
<keyword evidence="2" id="KW-1185">Reference proteome</keyword>
<dbReference type="EMBL" id="PXOH01000044">
    <property type="protein sequence ID" value="PSF31397.1"/>
    <property type="molecule type" value="Genomic_DNA"/>
</dbReference>
<protein>
    <submittedName>
        <fullName evidence="1">Uncharacterized protein</fullName>
    </submittedName>
</protein>
<proteinExistence type="predicted"/>
<sequence length="86" mass="9039">MLINDLEHLKTALSTDEIQGGELPIGIDPIEILGIASSAFQFNSLSIGQYGSFAAGIPEILTTAVPGNFSVGFKFQYTSLALGYGT</sequence>
<gene>
    <name evidence="1" type="ORF">C7H19_22735</name>
</gene>